<evidence type="ECO:0000256" key="4">
    <source>
        <dbReference type="RuleBase" id="RU003744"/>
    </source>
</evidence>
<evidence type="ECO:0000256" key="6">
    <source>
        <dbReference type="SAM" id="SignalP"/>
    </source>
</evidence>
<dbReference type="SUPFAM" id="SSF53850">
    <property type="entry name" value="Periplasmic binding protein-like II"/>
    <property type="match status" value="1"/>
</dbReference>
<keyword evidence="3 6" id="KW-0732">Signal</keyword>
<evidence type="ECO:0000256" key="2">
    <source>
        <dbReference type="ARBA" id="ARBA00010333"/>
    </source>
</evidence>
<dbReference type="Gene3D" id="3.40.190.10">
    <property type="entry name" value="Periplasmic binding protein-like II"/>
    <property type="match status" value="2"/>
</dbReference>
<name>A0A9D1WEJ5_9GAMM</name>
<feature type="domain" description="Ionotropic glutamate receptor C-terminal" evidence="8">
    <location>
        <begin position="27"/>
        <end position="250"/>
    </location>
</feature>
<evidence type="ECO:0000313" key="10">
    <source>
        <dbReference type="Proteomes" id="UP000886829"/>
    </source>
</evidence>
<accession>A0A9D1WEJ5</accession>
<feature type="signal peptide" evidence="6">
    <location>
        <begin position="1"/>
        <end position="25"/>
    </location>
</feature>
<dbReference type="InterPro" id="IPR001320">
    <property type="entry name" value="Iontro_rcpt_C"/>
</dbReference>
<dbReference type="SMART" id="SM00062">
    <property type="entry name" value="PBPb"/>
    <property type="match status" value="1"/>
</dbReference>
<comment type="similarity">
    <text evidence="2 4">Belongs to the bacterial solute-binding protein 3 family.</text>
</comment>
<comment type="caution">
    <text evidence="9">The sequence shown here is derived from an EMBL/GenBank/DDBJ whole genome shotgun (WGS) entry which is preliminary data.</text>
</comment>
<evidence type="ECO:0000256" key="1">
    <source>
        <dbReference type="ARBA" id="ARBA00004196"/>
    </source>
</evidence>
<dbReference type="Pfam" id="PF00497">
    <property type="entry name" value="SBP_bac_3"/>
    <property type="match status" value="1"/>
</dbReference>
<evidence type="ECO:0000259" key="7">
    <source>
        <dbReference type="SMART" id="SM00062"/>
    </source>
</evidence>
<evidence type="ECO:0000256" key="5">
    <source>
        <dbReference type="SAM" id="MobiDB-lite"/>
    </source>
</evidence>
<dbReference type="GO" id="GO:0030313">
    <property type="term" value="C:cell envelope"/>
    <property type="evidence" value="ECO:0007669"/>
    <property type="project" value="UniProtKB-SubCell"/>
</dbReference>
<dbReference type="SMART" id="SM00079">
    <property type="entry name" value="PBPe"/>
    <property type="match status" value="1"/>
</dbReference>
<dbReference type="PANTHER" id="PTHR35936">
    <property type="entry name" value="MEMBRANE-BOUND LYTIC MUREIN TRANSGLYCOSYLASE F"/>
    <property type="match status" value="1"/>
</dbReference>
<evidence type="ECO:0000256" key="3">
    <source>
        <dbReference type="ARBA" id="ARBA00022729"/>
    </source>
</evidence>
<dbReference type="PANTHER" id="PTHR35936:SF38">
    <property type="entry name" value="GLUTAMINE-BINDING PERIPLASMIC PROTEIN"/>
    <property type="match status" value="1"/>
</dbReference>
<organism evidence="9 10">
    <name type="scientific">Candidatus Anaerobiospirillum pullistercoris</name>
    <dbReference type="NCBI Taxonomy" id="2838452"/>
    <lineage>
        <taxon>Bacteria</taxon>
        <taxon>Pseudomonadati</taxon>
        <taxon>Pseudomonadota</taxon>
        <taxon>Gammaproteobacteria</taxon>
        <taxon>Aeromonadales</taxon>
        <taxon>Succinivibrionaceae</taxon>
        <taxon>Anaerobiospirillum</taxon>
    </lineage>
</organism>
<dbReference type="InterPro" id="IPR001638">
    <property type="entry name" value="Solute-binding_3/MltF_N"/>
</dbReference>
<sequence>MKKTWLALALGASVLATSVAAPAQADTLRVGTHPTFAPFEFTDNDGNIIGFDLDIIKAIAKVNGDEVVVESMPFDGLIPSILTGNLDVIISGMTITDARKKRVEFSEGYYDSNLSIIIKKDMAETYKTADDLNGKTICVQIGTTGHDFANTISPDNVKALNNEPDAILELSNGGCEAVINDRPVNLYYLKKASLDTLTEFVDPKFKENVDEFGIAVRKGNTDLVNKINNGLKQLEASGELDQIHLKWFGTKADGSLPAAEAEAAPEAAPAGTVANVSEA</sequence>
<feature type="region of interest" description="Disordered" evidence="5">
    <location>
        <begin position="258"/>
        <end position="279"/>
    </location>
</feature>
<evidence type="ECO:0000313" key="9">
    <source>
        <dbReference type="EMBL" id="HIX57402.1"/>
    </source>
</evidence>
<dbReference type="AlphaFoldDB" id="A0A9D1WEJ5"/>
<dbReference type="GO" id="GO:0015276">
    <property type="term" value="F:ligand-gated monoatomic ion channel activity"/>
    <property type="evidence" value="ECO:0007669"/>
    <property type="project" value="InterPro"/>
</dbReference>
<proteinExistence type="inferred from homology"/>
<feature type="compositionally biased region" description="Low complexity" evidence="5">
    <location>
        <begin position="258"/>
        <end position="270"/>
    </location>
</feature>
<dbReference type="Proteomes" id="UP000886829">
    <property type="component" value="Unassembled WGS sequence"/>
</dbReference>
<dbReference type="InterPro" id="IPR018313">
    <property type="entry name" value="SBP_3_CS"/>
</dbReference>
<evidence type="ECO:0000259" key="8">
    <source>
        <dbReference type="SMART" id="SM00079"/>
    </source>
</evidence>
<dbReference type="CDD" id="cd13624">
    <property type="entry name" value="PBP2_Arg_Lys_His"/>
    <property type="match status" value="1"/>
</dbReference>
<comment type="subcellular location">
    <subcellularLocation>
        <location evidence="1">Cell envelope</location>
    </subcellularLocation>
</comment>
<reference evidence="9" key="1">
    <citation type="journal article" date="2021" name="PeerJ">
        <title>Extensive microbial diversity within the chicken gut microbiome revealed by metagenomics and culture.</title>
        <authorList>
            <person name="Gilroy R."/>
            <person name="Ravi A."/>
            <person name="Getino M."/>
            <person name="Pursley I."/>
            <person name="Horton D.L."/>
            <person name="Alikhan N.F."/>
            <person name="Baker D."/>
            <person name="Gharbi K."/>
            <person name="Hall N."/>
            <person name="Watson M."/>
            <person name="Adriaenssens E.M."/>
            <person name="Foster-Nyarko E."/>
            <person name="Jarju S."/>
            <person name="Secka A."/>
            <person name="Antonio M."/>
            <person name="Oren A."/>
            <person name="Chaudhuri R.R."/>
            <person name="La Ragione R."/>
            <person name="Hildebrand F."/>
            <person name="Pallen M.J."/>
        </authorList>
    </citation>
    <scope>NUCLEOTIDE SEQUENCE</scope>
    <source>
        <strain evidence="9">USASDec5-558</strain>
    </source>
</reference>
<gene>
    <name evidence="9" type="ORF">H9850_08035</name>
</gene>
<dbReference type="PROSITE" id="PS01039">
    <property type="entry name" value="SBP_BACTERIAL_3"/>
    <property type="match status" value="1"/>
</dbReference>
<reference evidence="9" key="2">
    <citation type="submission" date="2021-04" db="EMBL/GenBank/DDBJ databases">
        <authorList>
            <person name="Gilroy R."/>
        </authorList>
    </citation>
    <scope>NUCLEOTIDE SEQUENCE</scope>
    <source>
        <strain evidence="9">USASDec5-558</strain>
    </source>
</reference>
<feature type="chain" id="PRO_5039599848" evidence="6">
    <location>
        <begin position="26"/>
        <end position="279"/>
    </location>
</feature>
<feature type="domain" description="Solute-binding protein family 3/N-terminal" evidence="7">
    <location>
        <begin position="27"/>
        <end position="251"/>
    </location>
</feature>
<dbReference type="EMBL" id="DXEV01000160">
    <property type="protein sequence ID" value="HIX57402.1"/>
    <property type="molecule type" value="Genomic_DNA"/>
</dbReference>
<protein>
    <submittedName>
        <fullName evidence="9">Basic amino acid ABC transporter substrate-binding protein</fullName>
    </submittedName>
</protein>
<dbReference type="GO" id="GO:0016020">
    <property type="term" value="C:membrane"/>
    <property type="evidence" value="ECO:0007669"/>
    <property type="project" value="InterPro"/>
</dbReference>